<evidence type="ECO:0000313" key="2">
    <source>
        <dbReference type="EMBL" id="MBR9971041.1"/>
    </source>
</evidence>
<dbReference type="SUPFAM" id="SSF53335">
    <property type="entry name" value="S-adenosyl-L-methionine-dependent methyltransferases"/>
    <property type="match status" value="1"/>
</dbReference>
<evidence type="ECO:0000256" key="1">
    <source>
        <dbReference type="PROSITE-ProRule" id="PRU00339"/>
    </source>
</evidence>
<dbReference type="GO" id="GO:0008168">
    <property type="term" value="F:methyltransferase activity"/>
    <property type="evidence" value="ECO:0007669"/>
    <property type="project" value="UniProtKB-KW"/>
</dbReference>
<evidence type="ECO:0000313" key="3">
    <source>
        <dbReference type="Proteomes" id="UP000680714"/>
    </source>
</evidence>
<keyword evidence="2" id="KW-0808">Transferase</keyword>
<name>A0ABS5I9U2_9PROT</name>
<comment type="caution">
    <text evidence="2">The sequence shown here is derived from an EMBL/GenBank/DDBJ whole genome shotgun (WGS) entry which is preliminary data.</text>
</comment>
<sequence length="395" mass="41609">MDSLDKAAHLAENGRFDAALRLLASLAGDDPALAAFRRGAGALKANNAFAAVAAFEAVAKLAPDFPALRDALVSAYRRDARYDDAIALAQAGGTTRQIGYERGMAHLALGQADAALHCFDAVLATDPDHAVSWFASHAAALELHGLEPALRRLARATACRGANGRYWAFPVAYGLLSGADVAALEADQVAPFPARRSLVDGVRALAPFLPGPPRLFGLSGSALDFALGQAEITGLVLEFGVRRGTSLNRLAATAGQDVHGFDSFEGLPQAWGAEPAGILTTGAQMPVVAANASLHPGWFDDTLAPFLATHPGPVRLVNIDSDIYASARQVLFALAPRLVAGSIIVFDELIGNRTWAEDEFKAFCEFVQAFDAKVEILAVAPFSKQVVMRVLTLSV</sequence>
<dbReference type="RefSeq" id="WP_211546549.1">
    <property type="nucleotide sequence ID" value="NZ_JAGTUF010000002.1"/>
</dbReference>
<dbReference type="PANTHER" id="PTHR40036:SF1">
    <property type="entry name" value="MACROCIN O-METHYLTRANSFERASE"/>
    <property type="match status" value="1"/>
</dbReference>
<dbReference type="Proteomes" id="UP000680714">
    <property type="component" value="Unassembled WGS sequence"/>
</dbReference>
<dbReference type="EMBL" id="JAGTUF010000002">
    <property type="protein sequence ID" value="MBR9971041.1"/>
    <property type="molecule type" value="Genomic_DNA"/>
</dbReference>
<organism evidence="2 3">
    <name type="scientific">Magnetospirillum sulfuroxidans</name>
    <dbReference type="NCBI Taxonomy" id="611300"/>
    <lineage>
        <taxon>Bacteria</taxon>
        <taxon>Pseudomonadati</taxon>
        <taxon>Pseudomonadota</taxon>
        <taxon>Alphaproteobacteria</taxon>
        <taxon>Rhodospirillales</taxon>
        <taxon>Rhodospirillaceae</taxon>
        <taxon>Magnetospirillum</taxon>
    </lineage>
</organism>
<reference evidence="2 3" key="1">
    <citation type="submission" date="2021-04" db="EMBL/GenBank/DDBJ databases">
        <title>Magnetospirillum sulfuroxidans sp. nov., a facultative chemolithoautotrophic sulfur-oxidizing alphaproteobacterium isolated from freshwater sediment and proposals for Paramagetospirillum gen. nov., and Magnetospirillaceae fam. nov.</title>
        <authorList>
            <person name="Koziaeva V."/>
            <person name="Geelhoed J.S."/>
            <person name="Sorokin D.Y."/>
            <person name="Grouzdev D.S."/>
        </authorList>
    </citation>
    <scope>NUCLEOTIDE SEQUENCE [LARGE SCALE GENOMIC DNA]</scope>
    <source>
        <strain evidence="2 3">J10</strain>
    </source>
</reference>
<dbReference type="InterPro" id="IPR008884">
    <property type="entry name" value="TylF_MeTrfase"/>
</dbReference>
<dbReference type="SUPFAM" id="SSF48452">
    <property type="entry name" value="TPR-like"/>
    <property type="match status" value="1"/>
</dbReference>
<dbReference type="Gene3D" id="1.25.40.10">
    <property type="entry name" value="Tetratricopeptide repeat domain"/>
    <property type="match status" value="2"/>
</dbReference>
<protein>
    <submittedName>
        <fullName evidence="2">Class I SAM-dependent methyltransferase</fullName>
    </submittedName>
</protein>
<dbReference type="PANTHER" id="PTHR40036">
    <property type="entry name" value="MACROCIN O-METHYLTRANSFERASE"/>
    <property type="match status" value="1"/>
</dbReference>
<dbReference type="InterPro" id="IPR019734">
    <property type="entry name" value="TPR_rpt"/>
</dbReference>
<dbReference type="InterPro" id="IPR011990">
    <property type="entry name" value="TPR-like_helical_dom_sf"/>
</dbReference>
<dbReference type="Pfam" id="PF13578">
    <property type="entry name" value="Methyltransf_24"/>
    <property type="match status" value="1"/>
</dbReference>
<keyword evidence="2" id="KW-0489">Methyltransferase</keyword>
<proteinExistence type="predicted"/>
<dbReference type="Gene3D" id="3.40.50.150">
    <property type="entry name" value="Vaccinia Virus protein VP39"/>
    <property type="match status" value="1"/>
</dbReference>
<feature type="repeat" description="TPR" evidence="1">
    <location>
        <begin position="96"/>
        <end position="129"/>
    </location>
</feature>
<keyword evidence="3" id="KW-1185">Reference proteome</keyword>
<accession>A0ABS5I9U2</accession>
<gene>
    <name evidence="2" type="ORF">KEC16_04870</name>
</gene>
<keyword evidence="1" id="KW-0802">TPR repeat</keyword>
<dbReference type="PROSITE" id="PS50005">
    <property type="entry name" value="TPR"/>
    <property type="match status" value="1"/>
</dbReference>
<dbReference type="InterPro" id="IPR029063">
    <property type="entry name" value="SAM-dependent_MTases_sf"/>
</dbReference>
<dbReference type="GO" id="GO:0032259">
    <property type="term" value="P:methylation"/>
    <property type="evidence" value="ECO:0007669"/>
    <property type="project" value="UniProtKB-KW"/>
</dbReference>